<keyword evidence="5" id="KW-1185">Reference proteome</keyword>
<dbReference type="RefSeq" id="WP_358349933.1">
    <property type="nucleotide sequence ID" value="NZ_JBEZFP010000010.1"/>
</dbReference>
<keyword evidence="2" id="KW-0812">Transmembrane</keyword>
<evidence type="ECO:0000256" key="1">
    <source>
        <dbReference type="SAM" id="MobiDB-lite"/>
    </source>
</evidence>
<keyword evidence="2" id="KW-0472">Membrane</keyword>
<feature type="region of interest" description="Disordered" evidence="1">
    <location>
        <begin position="361"/>
        <end position="438"/>
    </location>
</feature>
<evidence type="ECO:0000313" key="4">
    <source>
        <dbReference type="EMBL" id="MEU8133069.1"/>
    </source>
</evidence>
<feature type="region of interest" description="Disordered" evidence="1">
    <location>
        <begin position="30"/>
        <end position="51"/>
    </location>
</feature>
<dbReference type="Proteomes" id="UP001551482">
    <property type="component" value="Unassembled WGS sequence"/>
</dbReference>
<feature type="signal peptide" evidence="3">
    <location>
        <begin position="1"/>
        <end position="31"/>
    </location>
</feature>
<feature type="compositionally biased region" description="Low complexity" evidence="1">
    <location>
        <begin position="367"/>
        <end position="390"/>
    </location>
</feature>
<keyword evidence="2" id="KW-1133">Transmembrane helix</keyword>
<keyword evidence="3" id="KW-0732">Signal</keyword>
<name>A0ABV3DDL6_9ACTN</name>
<gene>
    <name evidence="4" type="ORF">AB0C36_06130</name>
</gene>
<feature type="transmembrane region" description="Helical" evidence="2">
    <location>
        <begin position="442"/>
        <end position="463"/>
    </location>
</feature>
<proteinExistence type="predicted"/>
<feature type="chain" id="PRO_5047340446" evidence="3">
    <location>
        <begin position="32"/>
        <end position="466"/>
    </location>
</feature>
<reference evidence="4 5" key="1">
    <citation type="submission" date="2024-06" db="EMBL/GenBank/DDBJ databases">
        <title>The Natural Products Discovery Center: Release of the First 8490 Sequenced Strains for Exploring Actinobacteria Biosynthetic Diversity.</title>
        <authorList>
            <person name="Kalkreuter E."/>
            <person name="Kautsar S.A."/>
            <person name="Yang D."/>
            <person name="Bader C.D."/>
            <person name="Teijaro C.N."/>
            <person name="Fluegel L."/>
            <person name="Davis C.M."/>
            <person name="Simpson J.R."/>
            <person name="Lauterbach L."/>
            <person name="Steele A.D."/>
            <person name="Gui C."/>
            <person name="Meng S."/>
            <person name="Li G."/>
            <person name="Viehrig K."/>
            <person name="Ye F."/>
            <person name="Su P."/>
            <person name="Kiefer A.F."/>
            <person name="Nichols A."/>
            <person name="Cepeda A.J."/>
            <person name="Yan W."/>
            <person name="Fan B."/>
            <person name="Jiang Y."/>
            <person name="Adhikari A."/>
            <person name="Zheng C.-J."/>
            <person name="Schuster L."/>
            <person name="Cowan T.M."/>
            <person name="Smanski M.J."/>
            <person name="Chevrette M.G."/>
            <person name="De Carvalho L.P.S."/>
            <person name="Shen B."/>
        </authorList>
    </citation>
    <scope>NUCLEOTIDE SEQUENCE [LARGE SCALE GENOMIC DNA]</scope>
    <source>
        <strain evidence="4 5">NPDC048946</strain>
    </source>
</reference>
<feature type="compositionally biased region" description="Gly residues" evidence="1">
    <location>
        <begin position="391"/>
        <end position="400"/>
    </location>
</feature>
<comment type="caution">
    <text evidence="4">The sequence shown here is derived from an EMBL/GenBank/DDBJ whole genome shotgun (WGS) entry which is preliminary data.</text>
</comment>
<sequence>MTIRTRRSRAAVLAIPVLMLVGILPASSASAEPEDYRGKSYQTSGTPVKGSTVDCKDAPVVTPGQYVDSLPGEKDLYYRVKKAPGQLLQVSTTVVLAHRFTRSSSIEVFAGPMPADTKPEGWLRSFATVVGWANVLSTGARSEVQDPNDDPRPLPPDDMGCIRINNRISAKDDPAFPVELLIGLADGDPAKAAVPQAPQQVRTGADAVGGSSFQNATPIAPGTYRQNLTVGEFPMWRVDVRPGQRLSIKGGVETPGDFPYATTMAFTVATFNEMRKETICATDSSGRIQLFDRLKGRFEVSCGPWEIADPEEIRSNNFEYATPGTYYIQLAVAEPAESAVGRVVPIDMVVGVEGTPRAEPAPVFDFGGASVPPGSGAAQSANGTGNAPTTGGTGGSGAPGNGSQQPGTQGGKGTEGASGTAELPGESTSADGGSDDSSARKLALPIGIVMGVALLGGVGYYGLRRR</sequence>
<organism evidence="4 5">
    <name type="scientific">Streptodolium elevatio</name>
    <dbReference type="NCBI Taxonomy" id="3157996"/>
    <lineage>
        <taxon>Bacteria</taxon>
        <taxon>Bacillati</taxon>
        <taxon>Actinomycetota</taxon>
        <taxon>Actinomycetes</taxon>
        <taxon>Kitasatosporales</taxon>
        <taxon>Streptomycetaceae</taxon>
        <taxon>Streptodolium</taxon>
    </lineage>
</organism>
<accession>A0ABV3DDL6</accession>
<evidence type="ECO:0000313" key="5">
    <source>
        <dbReference type="Proteomes" id="UP001551482"/>
    </source>
</evidence>
<evidence type="ECO:0000256" key="2">
    <source>
        <dbReference type="SAM" id="Phobius"/>
    </source>
</evidence>
<dbReference type="EMBL" id="JBEZFP010000010">
    <property type="protein sequence ID" value="MEU8133069.1"/>
    <property type="molecule type" value="Genomic_DNA"/>
</dbReference>
<evidence type="ECO:0000256" key="3">
    <source>
        <dbReference type="SAM" id="SignalP"/>
    </source>
</evidence>
<protein>
    <submittedName>
        <fullName evidence="4">Uncharacterized protein</fullName>
    </submittedName>
</protein>